<protein>
    <submittedName>
        <fullName evidence="1">Uncharacterized protein</fullName>
    </submittedName>
</protein>
<dbReference type="AlphaFoldDB" id="A0A2P2R4Z7"/>
<accession>A0A2P2R4Z7</accession>
<name>A0A2P2R4Z7_RHIMU</name>
<organism evidence="1">
    <name type="scientific">Rhizophora mucronata</name>
    <name type="common">Asiatic mangrove</name>
    <dbReference type="NCBI Taxonomy" id="61149"/>
    <lineage>
        <taxon>Eukaryota</taxon>
        <taxon>Viridiplantae</taxon>
        <taxon>Streptophyta</taxon>
        <taxon>Embryophyta</taxon>
        <taxon>Tracheophyta</taxon>
        <taxon>Spermatophyta</taxon>
        <taxon>Magnoliopsida</taxon>
        <taxon>eudicotyledons</taxon>
        <taxon>Gunneridae</taxon>
        <taxon>Pentapetalae</taxon>
        <taxon>rosids</taxon>
        <taxon>fabids</taxon>
        <taxon>Malpighiales</taxon>
        <taxon>Rhizophoraceae</taxon>
        <taxon>Rhizophora</taxon>
    </lineage>
</organism>
<evidence type="ECO:0000313" key="1">
    <source>
        <dbReference type="EMBL" id="MBX74359.1"/>
    </source>
</evidence>
<sequence>MNCLLSIFIIGKNLECLWCLVLDSYKFQSRLPSYHG</sequence>
<proteinExistence type="predicted"/>
<reference evidence="1" key="1">
    <citation type="submission" date="2018-02" db="EMBL/GenBank/DDBJ databases">
        <title>Rhizophora mucronata_Transcriptome.</title>
        <authorList>
            <person name="Meera S.P."/>
            <person name="Sreeshan A."/>
            <person name="Augustine A."/>
        </authorList>
    </citation>
    <scope>NUCLEOTIDE SEQUENCE</scope>
    <source>
        <tissue evidence="1">Leaf</tissue>
    </source>
</reference>
<dbReference type="EMBL" id="GGEC01093875">
    <property type="protein sequence ID" value="MBX74359.1"/>
    <property type="molecule type" value="Transcribed_RNA"/>
</dbReference>